<evidence type="ECO:0000313" key="1">
    <source>
        <dbReference type="EMBL" id="KEI69325.1"/>
    </source>
</evidence>
<dbReference type="Gene3D" id="2.40.160.10">
    <property type="entry name" value="Porin"/>
    <property type="match status" value="1"/>
</dbReference>
<dbReference type="InterPro" id="IPR023614">
    <property type="entry name" value="Porin_dom_sf"/>
</dbReference>
<dbReference type="EMBL" id="JOJP01000002">
    <property type="protein sequence ID" value="KEI69325.1"/>
    <property type="molecule type" value="Genomic_DNA"/>
</dbReference>
<sequence>MFLSVSQLNKSDLSFQYKPIVFALSLLVPTMGFGSDGSPLTLFEEGEFSLMSFHEMTGLDEWDKDAQKHTTSYAALGALMLDYESGYVGDNYLSMGFGLGGSFTYKLSQRNPDTSLGGSKLGQTDCVTDPQKGTVNCEGTTNDAKLSQANIRIKAGKKKKRSLNATIGIGYFDAGMIESYDPDSDLTPVSYSGFAVNGRWDDIDLSAAMVTGMMKKSATSIEKLGYKEDITKPSSAFVHIDHVGGVSLIHKLDSFGYTLGYSYAEGFKHRYLAHAKYSMDIMADSRLQFDAAHSLNQHRGKNWDEAIKKGMEEEGADKAYLTTARLRYLYQDDFRLGFGWSTTGGNMNFNTSLAGVDALEIHYGQGFIEKFRGLNNTSQRFEIAYWPNNFDTPILRDLRLRYQYVWGDDEYAGHSKNEKGKAQEHIFDVVYTKPSGSFAGTSVTLKVGKLFADDVWAKVADGEPDDVGDIAKFKLMVSIPIL</sequence>
<dbReference type="AlphaFoldDB" id="A0A081K599"/>
<dbReference type="GO" id="GO:0016020">
    <property type="term" value="C:membrane"/>
    <property type="evidence" value="ECO:0007669"/>
    <property type="project" value="InterPro"/>
</dbReference>
<gene>
    <name evidence="1" type="ORF">GV64_24575</name>
</gene>
<organism evidence="1 2">
    <name type="scientific">Endozoicomonas elysicola</name>
    <dbReference type="NCBI Taxonomy" id="305900"/>
    <lineage>
        <taxon>Bacteria</taxon>
        <taxon>Pseudomonadati</taxon>
        <taxon>Pseudomonadota</taxon>
        <taxon>Gammaproteobacteria</taxon>
        <taxon>Oceanospirillales</taxon>
        <taxon>Endozoicomonadaceae</taxon>
        <taxon>Endozoicomonas</taxon>
    </lineage>
</organism>
<evidence type="ECO:0008006" key="3">
    <source>
        <dbReference type="Google" id="ProtNLM"/>
    </source>
</evidence>
<name>A0A081K599_9GAMM</name>
<proteinExistence type="predicted"/>
<protein>
    <recommendedName>
        <fullName evidence="3">Porin</fullName>
    </recommendedName>
</protein>
<reference evidence="1 2" key="1">
    <citation type="submission" date="2014-06" db="EMBL/GenBank/DDBJ databases">
        <title>Whole Genome Sequences of Three Symbiotic Endozoicomonas Bacteria.</title>
        <authorList>
            <person name="Neave M.J."/>
            <person name="Apprill A."/>
            <person name="Voolstra C.R."/>
        </authorList>
    </citation>
    <scope>NUCLEOTIDE SEQUENCE [LARGE SCALE GENOMIC DNA]</scope>
    <source>
        <strain evidence="1 2">DSM 22380</strain>
    </source>
</reference>
<evidence type="ECO:0000313" key="2">
    <source>
        <dbReference type="Proteomes" id="UP000027997"/>
    </source>
</evidence>
<dbReference type="RefSeq" id="WP_020584035.1">
    <property type="nucleotide sequence ID" value="NZ_JOJP01000002.1"/>
</dbReference>
<comment type="caution">
    <text evidence="1">The sequence shown here is derived from an EMBL/GenBank/DDBJ whole genome shotgun (WGS) entry which is preliminary data.</text>
</comment>
<accession>A0A081K599</accession>
<dbReference type="Proteomes" id="UP000027997">
    <property type="component" value="Unassembled WGS sequence"/>
</dbReference>
<keyword evidence="2" id="KW-1185">Reference proteome</keyword>